<keyword evidence="3 11" id="KW-0997">Cell inner membrane</keyword>
<feature type="transmembrane region" description="Helical" evidence="11">
    <location>
        <begin position="5"/>
        <end position="22"/>
    </location>
</feature>
<dbReference type="HAMAP" id="MF_00454">
    <property type="entry name" value="FluC"/>
    <property type="match status" value="1"/>
</dbReference>
<keyword evidence="11" id="KW-0479">Metal-binding</keyword>
<comment type="catalytic activity">
    <reaction evidence="10">
        <text>fluoride(in) = fluoride(out)</text>
        <dbReference type="Rhea" id="RHEA:76159"/>
        <dbReference type="ChEBI" id="CHEBI:17051"/>
    </reaction>
    <physiologicalReaction direction="left-to-right" evidence="10">
        <dbReference type="Rhea" id="RHEA:76160"/>
    </physiologicalReaction>
</comment>
<feature type="binding site" evidence="11">
    <location>
        <position position="80"/>
    </location>
    <ligand>
        <name>Na(+)</name>
        <dbReference type="ChEBI" id="CHEBI:29101"/>
        <note>structural</note>
    </ligand>
</feature>
<accession>F8L5Q8</accession>
<name>F8L5Q8_SIMNZ</name>
<evidence type="ECO:0000256" key="5">
    <source>
        <dbReference type="ARBA" id="ARBA00022989"/>
    </source>
</evidence>
<evidence type="ECO:0000256" key="7">
    <source>
        <dbReference type="ARBA" id="ARBA00023136"/>
    </source>
</evidence>
<keyword evidence="11" id="KW-0813">Transport</keyword>
<keyword evidence="2 11" id="KW-1003">Cell membrane</keyword>
<protein>
    <recommendedName>
        <fullName evidence="11">Fluoride-specific ion channel FluC</fullName>
    </recommendedName>
</protein>
<comment type="similarity">
    <text evidence="9 11">Belongs to the fluoride channel Fluc/FEX (TC 1.A.43) family.</text>
</comment>
<dbReference type="GO" id="GO:0140114">
    <property type="term" value="P:cellular detoxification of fluoride"/>
    <property type="evidence" value="ECO:0007669"/>
    <property type="project" value="UniProtKB-UniRule"/>
</dbReference>
<evidence type="ECO:0000313" key="12">
    <source>
        <dbReference type="EMBL" id="CCB88050.1"/>
    </source>
</evidence>
<dbReference type="PANTHER" id="PTHR28259:SF1">
    <property type="entry name" value="FLUORIDE EXPORT PROTEIN 1-RELATED"/>
    <property type="match status" value="1"/>
</dbReference>
<dbReference type="RefSeq" id="WP_013942517.1">
    <property type="nucleotide sequence ID" value="NC_015713.1"/>
</dbReference>
<sequence length="126" mass="13649">MIKDLLLIACGGGVGAVFRFLLSRGVQSLFGFTFPYGTLLVNLIGAFLIGLLSVLLIERGGNLAQELRALLLIGLLGGFTTFSSFSYETLELWESRELLKAALYILVSVAFCLIATWCGLTIGRKI</sequence>
<proteinExistence type="inferred from homology"/>
<dbReference type="KEGG" id="sng:SNE_A01730"/>
<evidence type="ECO:0000256" key="6">
    <source>
        <dbReference type="ARBA" id="ARBA00023065"/>
    </source>
</evidence>
<keyword evidence="11" id="KW-0915">Sodium</keyword>
<dbReference type="GO" id="GO:0046872">
    <property type="term" value="F:metal ion binding"/>
    <property type="evidence" value="ECO:0007669"/>
    <property type="project" value="UniProtKB-KW"/>
</dbReference>
<keyword evidence="13" id="KW-1185">Reference proteome</keyword>
<dbReference type="InterPro" id="IPR003691">
    <property type="entry name" value="FluC"/>
</dbReference>
<evidence type="ECO:0000256" key="9">
    <source>
        <dbReference type="ARBA" id="ARBA00035120"/>
    </source>
</evidence>
<keyword evidence="7 11" id="KW-0472">Membrane</keyword>
<feature type="transmembrane region" description="Helical" evidence="11">
    <location>
        <begin position="69"/>
        <end position="87"/>
    </location>
</feature>
<evidence type="ECO:0000256" key="4">
    <source>
        <dbReference type="ARBA" id="ARBA00022692"/>
    </source>
</evidence>
<dbReference type="GO" id="GO:0005886">
    <property type="term" value="C:plasma membrane"/>
    <property type="evidence" value="ECO:0007669"/>
    <property type="project" value="UniProtKB-SubCell"/>
</dbReference>
<evidence type="ECO:0000256" key="1">
    <source>
        <dbReference type="ARBA" id="ARBA00004651"/>
    </source>
</evidence>
<dbReference type="STRING" id="331113.SNE_A01730"/>
<dbReference type="EMBL" id="FR872582">
    <property type="protein sequence ID" value="CCB88050.1"/>
    <property type="molecule type" value="Genomic_DNA"/>
</dbReference>
<dbReference type="NCBIfam" id="TIGR00494">
    <property type="entry name" value="crcB"/>
    <property type="match status" value="1"/>
</dbReference>
<gene>
    <name evidence="11 12" type="primary">crcB</name>
    <name evidence="11" type="synonym">fluC</name>
    <name evidence="12" type="ordered locus">SNE_A01730</name>
</gene>
<feature type="binding site" evidence="11">
    <location>
        <position position="77"/>
    </location>
    <ligand>
        <name>Na(+)</name>
        <dbReference type="ChEBI" id="CHEBI:29101"/>
        <note>structural</note>
    </ligand>
</feature>
<dbReference type="AlphaFoldDB" id="F8L5Q8"/>
<dbReference type="Proteomes" id="UP000000496">
    <property type="component" value="Chromosome gsn.131"/>
</dbReference>
<dbReference type="eggNOG" id="COG0239">
    <property type="taxonomic scope" value="Bacteria"/>
</dbReference>
<dbReference type="Pfam" id="PF02537">
    <property type="entry name" value="CRCB"/>
    <property type="match status" value="1"/>
</dbReference>
<keyword evidence="5 11" id="KW-1133">Transmembrane helix</keyword>
<keyword evidence="8 11" id="KW-0407">Ion channel</keyword>
<dbReference type="HOGENOM" id="CLU_114342_3_0_0"/>
<evidence type="ECO:0000256" key="2">
    <source>
        <dbReference type="ARBA" id="ARBA00022475"/>
    </source>
</evidence>
<keyword evidence="6 11" id="KW-0406">Ion transport</keyword>
<evidence type="ECO:0000256" key="8">
    <source>
        <dbReference type="ARBA" id="ARBA00023303"/>
    </source>
</evidence>
<comment type="function">
    <text evidence="11">Fluoride-specific ion channel. Important for reducing fluoride concentration in the cell, thus reducing its toxicity.</text>
</comment>
<comment type="subcellular location">
    <subcellularLocation>
        <location evidence="11">Cell inner membrane</location>
        <topology evidence="11">Multi-pass membrane protein</topology>
    </subcellularLocation>
    <subcellularLocation>
        <location evidence="1">Cell membrane</location>
        <topology evidence="1">Multi-pass membrane protein</topology>
    </subcellularLocation>
</comment>
<evidence type="ECO:0000313" key="13">
    <source>
        <dbReference type="Proteomes" id="UP000000496"/>
    </source>
</evidence>
<keyword evidence="4 11" id="KW-0812">Transmembrane</keyword>
<evidence type="ECO:0000256" key="3">
    <source>
        <dbReference type="ARBA" id="ARBA00022519"/>
    </source>
</evidence>
<dbReference type="OrthoDB" id="9815830at2"/>
<organism evidence="12 13">
    <name type="scientific">Simkania negevensis (strain ATCC VR-1471 / DSM 27360 / Z)</name>
    <dbReference type="NCBI Taxonomy" id="331113"/>
    <lineage>
        <taxon>Bacteria</taxon>
        <taxon>Pseudomonadati</taxon>
        <taxon>Chlamydiota</taxon>
        <taxon>Chlamydiia</taxon>
        <taxon>Parachlamydiales</taxon>
        <taxon>Simkaniaceae</taxon>
        <taxon>Simkania</taxon>
    </lineage>
</organism>
<feature type="transmembrane region" description="Helical" evidence="11">
    <location>
        <begin position="102"/>
        <end position="122"/>
    </location>
</feature>
<feature type="transmembrane region" description="Helical" evidence="11">
    <location>
        <begin position="34"/>
        <end position="57"/>
    </location>
</feature>
<dbReference type="PANTHER" id="PTHR28259">
    <property type="entry name" value="FLUORIDE EXPORT PROTEIN 1-RELATED"/>
    <property type="match status" value="1"/>
</dbReference>
<reference key="1">
    <citation type="journal article" date="2011" name="Mol. Biol. Evol.">
        <title>Unity in variety -- the pan-genome of the Chlamydiae.</title>
        <authorList>
            <person name="Collingro A."/>
            <person name="Tischler P."/>
            <person name="Weinmaier T."/>
            <person name="Penz T."/>
            <person name="Heinz E."/>
            <person name="Brunham R.C."/>
            <person name="Read T.D."/>
            <person name="Bavoil P.M."/>
            <person name="Sachse K."/>
            <person name="Kahane S."/>
            <person name="Friedman M.G."/>
            <person name="Rattei T."/>
            <person name="Myers G.S.A."/>
            <person name="Horn M."/>
        </authorList>
    </citation>
    <scope>NUCLEOTIDE SEQUENCE</scope>
    <source>
        <strain>Z</strain>
    </source>
</reference>
<evidence type="ECO:0000256" key="10">
    <source>
        <dbReference type="ARBA" id="ARBA00035585"/>
    </source>
</evidence>
<evidence type="ECO:0000256" key="11">
    <source>
        <dbReference type="HAMAP-Rule" id="MF_00454"/>
    </source>
</evidence>
<comment type="activity regulation">
    <text evidence="11">Na(+) is not transported, but it plays an essential structural role and its presence is essential for fluoride channel function.</text>
</comment>
<dbReference type="GO" id="GO:0062054">
    <property type="term" value="F:fluoride channel activity"/>
    <property type="evidence" value="ECO:0007669"/>
    <property type="project" value="UniProtKB-UniRule"/>
</dbReference>
<reference evidence="12 13" key="2">
    <citation type="journal article" date="2011" name="Mol. Biol. Evol.">
        <title>Unity in variety--the pan-genome of the Chlamydiae.</title>
        <authorList>
            <person name="Collingro A."/>
            <person name="Tischler P."/>
            <person name="Weinmaier T."/>
            <person name="Penz T."/>
            <person name="Heinz E."/>
            <person name="Brunham R.C."/>
            <person name="Read T.D."/>
            <person name="Bavoil P.M."/>
            <person name="Sachse K."/>
            <person name="Kahane S."/>
            <person name="Friedman M.G."/>
            <person name="Rattei T."/>
            <person name="Myers G.S."/>
            <person name="Horn M."/>
        </authorList>
    </citation>
    <scope>NUCLEOTIDE SEQUENCE [LARGE SCALE GENOMIC DNA]</scope>
    <source>
        <strain evidence="13">ATCC VR-1471 / Z</strain>
    </source>
</reference>